<accession>A0ABR0EK46</accession>
<comment type="caution">
    <text evidence="2">The sequence shown here is derived from an EMBL/GenBank/DDBJ whole genome shotgun (WGS) entry which is preliminary data.</text>
</comment>
<dbReference type="PANTHER" id="PTHR43157">
    <property type="entry name" value="PHOSPHATIDYLINOSITOL-GLYCAN BIOSYNTHESIS CLASS F PROTEIN-RELATED"/>
    <property type="match status" value="1"/>
</dbReference>
<name>A0ABR0EK46_ZASCE</name>
<proteinExistence type="predicted"/>
<dbReference type="PANTHER" id="PTHR43157:SF31">
    <property type="entry name" value="PHOSPHATIDYLINOSITOL-GLYCAN BIOSYNTHESIS CLASS F PROTEIN"/>
    <property type="match status" value="1"/>
</dbReference>
<organism evidence="2 3">
    <name type="scientific">Zasmidium cellare</name>
    <name type="common">Wine cellar mold</name>
    <name type="synonym">Racodium cellare</name>
    <dbReference type="NCBI Taxonomy" id="395010"/>
    <lineage>
        <taxon>Eukaryota</taxon>
        <taxon>Fungi</taxon>
        <taxon>Dikarya</taxon>
        <taxon>Ascomycota</taxon>
        <taxon>Pezizomycotina</taxon>
        <taxon>Dothideomycetes</taxon>
        <taxon>Dothideomycetidae</taxon>
        <taxon>Mycosphaerellales</taxon>
        <taxon>Mycosphaerellaceae</taxon>
        <taxon>Zasmidium</taxon>
    </lineage>
</organism>
<dbReference type="InterPro" id="IPR036291">
    <property type="entry name" value="NAD(P)-bd_dom_sf"/>
</dbReference>
<dbReference type="SUPFAM" id="SSF51735">
    <property type="entry name" value="NAD(P)-binding Rossmann-fold domains"/>
    <property type="match status" value="1"/>
</dbReference>
<keyword evidence="1" id="KW-0560">Oxidoreductase</keyword>
<keyword evidence="3" id="KW-1185">Reference proteome</keyword>
<reference evidence="2 3" key="1">
    <citation type="journal article" date="2023" name="G3 (Bethesda)">
        <title>A chromosome-level genome assembly of Zasmidium syzygii isolated from banana leaves.</title>
        <authorList>
            <person name="van Westerhoven A.C."/>
            <person name="Mehrabi R."/>
            <person name="Talebi R."/>
            <person name="Steentjes M.B.F."/>
            <person name="Corcolon B."/>
            <person name="Chong P.A."/>
            <person name="Kema G.H.J."/>
            <person name="Seidl M.F."/>
        </authorList>
    </citation>
    <scope>NUCLEOTIDE SEQUENCE [LARGE SCALE GENOMIC DNA]</scope>
    <source>
        <strain evidence="2 3">P124</strain>
    </source>
</reference>
<evidence type="ECO:0000256" key="1">
    <source>
        <dbReference type="ARBA" id="ARBA00023002"/>
    </source>
</evidence>
<dbReference type="Pfam" id="PF00106">
    <property type="entry name" value="adh_short"/>
    <property type="match status" value="1"/>
</dbReference>
<evidence type="ECO:0000313" key="3">
    <source>
        <dbReference type="Proteomes" id="UP001305779"/>
    </source>
</evidence>
<evidence type="ECO:0000313" key="2">
    <source>
        <dbReference type="EMBL" id="KAK4501934.1"/>
    </source>
</evidence>
<evidence type="ECO:0008006" key="4">
    <source>
        <dbReference type="Google" id="ProtNLM"/>
    </source>
</evidence>
<dbReference type="Proteomes" id="UP001305779">
    <property type="component" value="Unassembled WGS sequence"/>
</dbReference>
<dbReference type="Gene3D" id="3.40.50.720">
    <property type="entry name" value="NAD(P)-binding Rossmann-like Domain"/>
    <property type="match status" value="1"/>
</dbReference>
<gene>
    <name evidence="2" type="ORF">PRZ48_007744</name>
</gene>
<dbReference type="PRINTS" id="PR00081">
    <property type="entry name" value="GDHRDH"/>
</dbReference>
<dbReference type="InterPro" id="IPR002347">
    <property type="entry name" value="SDR_fam"/>
</dbReference>
<sequence length="335" mass="36458">MPAAPDILQFLRGQLFQTPQLPNKSFAGKTVVITGANTGLGFECAKHLIQLNVSNLILGCRSVDKGEAAKEKLLTRSKSTSVQVWKVDMADYGSVKSFANKLNKDLPRLDALLVNAGISTNEYHVAERLEQTLTVNVVSSFLLCFLALSKLSQTAAETGEASHLTIVGSLVHCFADHQQIVRPPAGKIFATLSDKSQADMAARYFLSKLIVLLCVQEMSKQMSRSKEKSGKDAVIFNCPNPGWCKTELFRQDDGGAFARNLLRLIGRTPEAGARTLTSAIAADVSTHGHYLSECQVKPASVWVRSQEGQAVQSKVWKELIDQLNTIEPGVSEALV</sequence>
<dbReference type="EMBL" id="JAXOVC010000005">
    <property type="protein sequence ID" value="KAK4501934.1"/>
    <property type="molecule type" value="Genomic_DNA"/>
</dbReference>
<protein>
    <recommendedName>
        <fullName evidence="4">NAD(P)-binding protein</fullName>
    </recommendedName>
</protein>